<keyword evidence="3" id="KW-1185">Reference proteome</keyword>
<sequence>MGAVRTRMFCCCLPVRFGAACSALINFLAGVAFSAVGWYGVHQYTTHQVSLDKDEEVALILFSITYTLLVVTALLGLIGSLGAIRSLVKRYAVFLVFNTLLTIGVGIYWIWRLFHRDANECSSLEGEESAEQVVHYVCKKGFETIRIVIVIVLVIVWLFQIAGIAIVFDYVGQLNEEAGLGDDEKALTNYEERI</sequence>
<keyword evidence="1" id="KW-1133">Transmembrane helix</keyword>
<evidence type="ECO:0000313" key="2">
    <source>
        <dbReference type="EMBL" id="GBE84652.1"/>
    </source>
</evidence>
<dbReference type="GeneID" id="38781569"/>
<gene>
    <name evidence="2" type="ORF">SCP_0606310</name>
</gene>
<dbReference type="OrthoDB" id="3239304at2759"/>
<proteinExistence type="predicted"/>
<dbReference type="STRING" id="139825.A0A401GR09"/>
<dbReference type="AlphaFoldDB" id="A0A401GR09"/>
<feature type="transmembrane region" description="Helical" evidence="1">
    <location>
        <begin position="91"/>
        <end position="111"/>
    </location>
</feature>
<dbReference type="EMBL" id="BFAD01000006">
    <property type="protein sequence ID" value="GBE84652.1"/>
    <property type="molecule type" value="Genomic_DNA"/>
</dbReference>
<dbReference type="RefSeq" id="XP_027615565.1">
    <property type="nucleotide sequence ID" value="XM_027759764.1"/>
</dbReference>
<reference evidence="2 3" key="1">
    <citation type="journal article" date="2018" name="Sci. Rep.">
        <title>Genome sequence of the cauliflower mushroom Sparassis crispa (Hanabiratake) and its association with beneficial usage.</title>
        <authorList>
            <person name="Kiyama R."/>
            <person name="Furutani Y."/>
            <person name="Kawaguchi K."/>
            <person name="Nakanishi T."/>
        </authorList>
    </citation>
    <scope>NUCLEOTIDE SEQUENCE [LARGE SCALE GENOMIC DNA]</scope>
</reference>
<organism evidence="2 3">
    <name type="scientific">Sparassis crispa</name>
    <dbReference type="NCBI Taxonomy" id="139825"/>
    <lineage>
        <taxon>Eukaryota</taxon>
        <taxon>Fungi</taxon>
        <taxon>Dikarya</taxon>
        <taxon>Basidiomycota</taxon>
        <taxon>Agaricomycotina</taxon>
        <taxon>Agaricomycetes</taxon>
        <taxon>Polyporales</taxon>
        <taxon>Sparassidaceae</taxon>
        <taxon>Sparassis</taxon>
    </lineage>
</organism>
<comment type="caution">
    <text evidence="2">The sequence shown here is derived from an EMBL/GenBank/DDBJ whole genome shotgun (WGS) entry which is preliminary data.</text>
</comment>
<feature type="transmembrane region" description="Helical" evidence="1">
    <location>
        <begin position="58"/>
        <end position="84"/>
    </location>
</feature>
<name>A0A401GR09_9APHY</name>
<accession>A0A401GR09</accession>
<feature type="transmembrane region" description="Helical" evidence="1">
    <location>
        <begin position="145"/>
        <end position="168"/>
    </location>
</feature>
<dbReference type="Proteomes" id="UP000287166">
    <property type="component" value="Unassembled WGS sequence"/>
</dbReference>
<evidence type="ECO:0008006" key="4">
    <source>
        <dbReference type="Google" id="ProtNLM"/>
    </source>
</evidence>
<protein>
    <recommendedName>
        <fullName evidence="4">MARVEL domain-containing protein</fullName>
    </recommendedName>
</protein>
<keyword evidence="1" id="KW-0472">Membrane</keyword>
<keyword evidence="1" id="KW-0812">Transmembrane</keyword>
<evidence type="ECO:0000256" key="1">
    <source>
        <dbReference type="SAM" id="Phobius"/>
    </source>
</evidence>
<dbReference type="InParanoid" id="A0A401GR09"/>
<evidence type="ECO:0000313" key="3">
    <source>
        <dbReference type="Proteomes" id="UP000287166"/>
    </source>
</evidence>